<reference evidence="1" key="1">
    <citation type="submission" date="2021-10" db="EMBL/GenBank/DDBJ databases">
        <title>Melipona bicolor Genome sequencing and assembly.</title>
        <authorList>
            <person name="Araujo N.S."/>
            <person name="Arias M.C."/>
        </authorList>
    </citation>
    <scope>NUCLEOTIDE SEQUENCE</scope>
    <source>
        <strain evidence="1">USP_2M_L1-L4_2017</strain>
        <tissue evidence="1">Whole body</tissue>
    </source>
</reference>
<comment type="caution">
    <text evidence="1">The sequence shown here is derived from an EMBL/GenBank/DDBJ whole genome shotgun (WGS) entry which is preliminary data.</text>
</comment>
<evidence type="ECO:0000313" key="2">
    <source>
        <dbReference type="Proteomes" id="UP001177670"/>
    </source>
</evidence>
<keyword evidence="2" id="KW-1185">Reference proteome</keyword>
<sequence length="100" mass="11135">MTTTTTMKTTTATTVPFLAVRRKCNLDAAIDIRIVETVHRNDTVLLGTQALLTSRDLGRENAPSPRQIGKQEHYGTMGVLLLPAFLRSDRRNVNQNRATL</sequence>
<proteinExistence type="predicted"/>
<accession>A0AA40KXB5</accession>
<name>A0AA40KXB5_9HYME</name>
<dbReference type="EMBL" id="JAHYIQ010000001">
    <property type="protein sequence ID" value="KAK1136400.1"/>
    <property type="molecule type" value="Genomic_DNA"/>
</dbReference>
<gene>
    <name evidence="1" type="ORF">K0M31_000958</name>
</gene>
<protein>
    <submittedName>
        <fullName evidence="1">Uncharacterized protein</fullName>
    </submittedName>
</protein>
<evidence type="ECO:0000313" key="1">
    <source>
        <dbReference type="EMBL" id="KAK1136400.1"/>
    </source>
</evidence>
<dbReference type="Proteomes" id="UP001177670">
    <property type="component" value="Unassembled WGS sequence"/>
</dbReference>
<organism evidence="1 2">
    <name type="scientific">Melipona bicolor</name>
    <dbReference type="NCBI Taxonomy" id="60889"/>
    <lineage>
        <taxon>Eukaryota</taxon>
        <taxon>Metazoa</taxon>
        <taxon>Ecdysozoa</taxon>
        <taxon>Arthropoda</taxon>
        <taxon>Hexapoda</taxon>
        <taxon>Insecta</taxon>
        <taxon>Pterygota</taxon>
        <taxon>Neoptera</taxon>
        <taxon>Endopterygota</taxon>
        <taxon>Hymenoptera</taxon>
        <taxon>Apocrita</taxon>
        <taxon>Aculeata</taxon>
        <taxon>Apoidea</taxon>
        <taxon>Anthophila</taxon>
        <taxon>Apidae</taxon>
        <taxon>Melipona</taxon>
    </lineage>
</organism>
<dbReference type="AlphaFoldDB" id="A0AA40KXB5"/>